<protein>
    <submittedName>
        <fullName evidence="10">Ankyrin repeat-containing protein bda1</fullName>
    </submittedName>
</protein>
<feature type="repeat" description="ANK" evidence="7">
    <location>
        <begin position="70"/>
        <end position="102"/>
    </location>
</feature>
<evidence type="ECO:0000256" key="4">
    <source>
        <dbReference type="ARBA" id="ARBA00022989"/>
    </source>
</evidence>
<feature type="transmembrane region" description="Helical" evidence="8">
    <location>
        <begin position="345"/>
        <end position="369"/>
    </location>
</feature>
<dbReference type="EMBL" id="JABWDY010037011">
    <property type="protein sequence ID" value="KAF5180769.1"/>
    <property type="molecule type" value="Genomic_DNA"/>
</dbReference>
<keyword evidence="6 8" id="KW-0472">Membrane</keyword>
<keyword evidence="3" id="KW-0677">Repeat</keyword>
<evidence type="ECO:0000256" key="8">
    <source>
        <dbReference type="SAM" id="Phobius"/>
    </source>
</evidence>
<feature type="transmembrane region" description="Helical" evidence="8">
    <location>
        <begin position="299"/>
        <end position="316"/>
    </location>
</feature>
<dbReference type="InterPro" id="IPR026961">
    <property type="entry name" value="PGG_dom"/>
</dbReference>
<comment type="caution">
    <text evidence="10">The sequence shown here is derived from an EMBL/GenBank/DDBJ whole genome shotgun (WGS) entry which is preliminary data.</text>
</comment>
<dbReference type="PANTHER" id="PTHR24186:SF37">
    <property type="entry name" value="PGG DOMAIN-CONTAINING PROTEIN"/>
    <property type="match status" value="1"/>
</dbReference>
<dbReference type="Pfam" id="PF13962">
    <property type="entry name" value="PGG"/>
    <property type="match status" value="2"/>
</dbReference>
<comment type="subcellular location">
    <subcellularLocation>
        <location evidence="1">Membrane</location>
        <topology evidence="1">Multi-pass membrane protein</topology>
    </subcellularLocation>
</comment>
<evidence type="ECO:0000256" key="7">
    <source>
        <dbReference type="PROSITE-ProRule" id="PRU00023"/>
    </source>
</evidence>
<proteinExistence type="predicted"/>
<gene>
    <name evidence="10" type="ORF">FRX31_029644</name>
</gene>
<dbReference type="PANTHER" id="PTHR24186">
    <property type="entry name" value="PROTEIN PHOSPHATASE 1 REGULATORY SUBUNIT"/>
    <property type="match status" value="1"/>
</dbReference>
<dbReference type="Proteomes" id="UP000554482">
    <property type="component" value="Unassembled WGS sequence"/>
</dbReference>
<reference evidence="10 11" key="1">
    <citation type="submission" date="2020-06" db="EMBL/GenBank/DDBJ databases">
        <title>Transcriptomic and genomic resources for Thalictrum thalictroides and T. hernandezii: Facilitating candidate gene discovery in an emerging model plant lineage.</title>
        <authorList>
            <person name="Arias T."/>
            <person name="Riano-Pachon D.M."/>
            <person name="Di Stilio V.S."/>
        </authorList>
    </citation>
    <scope>NUCLEOTIDE SEQUENCE [LARGE SCALE GENOMIC DNA]</scope>
    <source>
        <strain evidence="11">cv. WT478/WT964</strain>
        <tissue evidence="10">Leaves</tissue>
    </source>
</reference>
<keyword evidence="5 7" id="KW-0040">ANK repeat</keyword>
<feature type="transmembrane region" description="Helical" evidence="8">
    <location>
        <begin position="588"/>
        <end position="606"/>
    </location>
</feature>
<organism evidence="10 11">
    <name type="scientific">Thalictrum thalictroides</name>
    <name type="common">Rue-anemone</name>
    <name type="synonym">Anemone thalictroides</name>
    <dbReference type="NCBI Taxonomy" id="46969"/>
    <lineage>
        <taxon>Eukaryota</taxon>
        <taxon>Viridiplantae</taxon>
        <taxon>Streptophyta</taxon>
        <taxon>Embryophyta</taxon>
        <taxon>Tracheophyta</taxon>
        <taxon>Spermatophyta</taxon>
        <taxon>Magnoliopsida</taxon>
        <taxon>Ranunculales</taxon>
        <taxon>Ranunculaceae</taxon>
        <taxon>Thalictroideae</taxon>
        <taxon>Thalictrum</taxon>
    </lineage>
</organism>
<evidence type="ECO:0000259" key="9">
    <source>
        <dbReference type="Pfam" id="PF13962"/>
    </source>
</evidence>
<evidence type="ECO:0000256" key="6">
    <source>
        <dbReference type="ARBA" id="ARBA00023136"/>
    </source>
</evidence>
<evidence type="ECO:0000313" key="11">
    <source>
        <dbReference type="Proteomes" id="UP000554482"/>
    </source>
</evidence>
<keyword evidence="11" id="KW-1185">Reference proteome</keyword>
<evidence type="ECO:0000313" key="10">
    <source>
        <dbReference type="EMBL" id="KAF5180769.1"/>
    </source>
</evidence>
<evidence type="ECO:0000256" key="2">
    <source>
        <dbReference type="ARBA" id="ARBA00022692"/>
    </source>
</evidence>
<dbReference type="PROSITE" id="PS50088">
    <property type="entry name" value="ANK_REPEAT"/>
    <property type="match status" value="1"/>
</dbReference>
<sequence length="621" mass="69015">MDQKLGKAAQAGEIDNMYAILNLDPLLLETIDRNPFSQTPLHVAVLAGQASFAMEILNLKPSFLRKLNTEGYSPVHLAAIHGQVELLREILEFDPELNHIKGREWRIPLHCAVINGRVNVIEELISSCSTDCLKALTVRKETVLHLALKHDQIELFEMLVEAVKAKNVEEIVNWKDREGNTILHLAAYKQQFQIIDIMLGTIGFREVVDMNTMNKSGLTTLDVLRQQAVGQDSNTETEEILIHAGGVGGKNIITIDPPVQSSANNFKEPLVIMEKLFQGFPMEEWAKEIENSPSETRSALMVVAVLIATVTFQAVLSPPGGFNNFDFQNKWLLNEITNMAADNPIFFILFSVMNTIGFVTSLAMITVLTRRFPLKALLRLAVIDLLLSAHDFLEKVDIETKNGSGLTALDVLRQHSGNESNNVAVASIFMKFGAARAQETVISLGTPYPPHHTTSNSSMEPVIILEELFSGLPMKKWANEIENFPSETRNALMVVAVLIATVTFQVALSPPGGFKEGYPWVQSALVNDYPVFLVLFSVINSIGFVTSIAMITVLTRRFPLKALMRMAVLSMGGTYLCAIAFIDMHNPLLVTLVALLILTILLLQWIHFKIRSLKKLYNLFA</sequence>
<dbReference type="Pfam" id="PF12796">
    <property type="entry name" value="Ank_2"/>
    <property type="match status" value="2"/>
</dbReference>
<evidence type="ECO:0000256" key="5">
    <source>
        <dbReference type="ARBA" id="ARBA00023043"/>
    </source>
</evidence>
<feature type="transmembrane region" description="Helical" evidence="8">
    <location>
        <begin position="562"/>
        <end position="582"/>
    </location>
</feature>
<dbReference type="SMART" id="SM00248">
    <property type="entry name" value="ANK"/>
    <property type="match status" value="6"/>
</dbReference>
<evidence type="ECO:0000256" key="3">
    <source>
        <dbReference type="ARBA" id="ARBA00022737"/>
    </source>
</evidence>
<feature type="transmembrane region" description="Helical" evidence="8">
    <location>
        <begin position="491"/>
        <end position="509"/>
    </location>
</feature>
<dbReference type="Gene3D" id="1.25.40.20">
    <property type="entry name" value="Ankyrin repeat-containing domain"/>
    <property type="match status" value="1"/>
</dbReference>
<dbReference type="OrthoDB" id="1932267at2759"/>
<dbReference type="GO" id="GO:0005886">
    <property type="term" value="C:plasma membrane"/>
    <property type="evidence" value="ECO:0007669"/>
    <property type="project" value="TreeGrafter"/>
</dbReference>
<dbReference type="SUPFAM" id="SSF48403">
    <property type="entry name" value="Ankyrin repeat"/>
    <property type="match status" value="1"/>
</dbReference>
<accession>A0A7J6V6P7</accession>
<dbReference type="PROSITE" id="PS50297">
    <property type="entry name" value="ANK_REP_REGION"/>
    <property type="match status" value="1"/>
</dbReference>
<keyword evidence="2 8" id="KW-0812">Transmembrane</keyword>
<dbReference type="AlphaFoldDB" id="A0A7J6V6P7"/>
<keyword evidence="4 8" id="KW-1133">Transmembrane helix</keyword>
<dbReference type="InterPro" id="IPR036770">
    <property type="entry name" value="Ankyrin_rpt-contain_sf"/>
</dbReference>
<name>A0A7J6V6P7_THATH</name>
<evidence type="ECO:0000256" key="1">
    <source>
        <dbReference type="ARBA" id="ARBA00004141"/>
    </source>
</evidence>
<feature type="transmembrane region" description="Helical" evidence="8">
    <location>
        <begin position="529"/>
        <end position="555"/>
    </location>
</feature>
<feature type="domain" description="PGG" evidence="9">
    <location>
        <begin position="486"/>
        <end position="566"/>
    </location>
</feature>
<dbReference type="InterPro" id="IPR002110">
    <property type="entry name" value="Ankyrin_rpt"/>
</dbReference>
<feature type="domain" description="PGG" evidence="9">
    <location>
        <begin position="294"/>
        <end position="370"/>
    </location>
</feature>